<gene>
    <name evidence="1" type="ORF">F8O02_05090</name>
</gene>
<reference evidence="1 2" key="1">
    <citation type="submission" date="2019-09" db="EMBL/GenBank/DDBJ databases">
        <title>Phylogeny of genus Pseudoclavibacter and closely related genus.</title>
        <authorList>
            <person name="Li Y."/>
        </authorList>
    </citation>
    <scope>NUCLEOTIDE SEQUENCE [LARGE SCALE GENOMIC DNA]</scope>
    <source>
        <strain evidence="1 2">JCM 16921</strain>
    </source>
</reference>
<evidence type="ECO:0000313" key="1">
    <source>
        <dbReference type="EMBL" id="KAB1632384.1"/>
    </source>
</evidence>
<proteinExistence type="predicted"/>
<dbReference type="Proteomes" id="UP000481339">
    <property type="component" value="Unassembled WGS sequence"/>
</dbReference>
<keyword evidence="2" id="KW-1185">Reference proteome</keyword>
<name>A0A7C8BRH1_9MICO</name>
<dbReference type="RefSeq" id="WP_158036162.1">
    <property type="nucleotide sequence ID" value="NZ_BAAAZV010000017.1"/>
</dbReference>
<comment type="caution">
    <text evidence="1">The sequence shown here is derived from an EMBL/GenBank/DDBJ whole genome shotgun (WGS) entry which is preliminary data.</text>
</comment>
<dbReference type="Pfam" id="PF02452">
    <property type="entry name" value="PemK_toxin"/>
    <property type="match status" value="1"/>
</dbReference>
<dbReference type="AlphaFoldDB" id="A0A7C8BRH1"/>
<accession>A0A7C8BRH1</accession>
<dbReference type="EMBL" id="WBKA01000003">
    <property type="protein sequence ID" value="KAB1632384.1"/>
    <property type="molecule type" value="Genomic_DNA"/>
</dbReference>
<organism evidence="1 2">
    <name type="scientific">Pseudoclavibacter caeni</name>
    <dbReference type="NCBI Taxonomy" id="908846"/>
    <lineage>
        <taxon>Bacteria</taxon>
        <taxon>Bacillati</taxon>
        <taxon>Actinomycetota</taxon>
        <taxon>Actinomycetes</taxon>
        <taxon>Micrococcales</taxon>
        <taxon>Microbacteriaceae</taxon>
        <taxon>Pseudoclavibacter</taxon>
    </lineage>
</organism>
<protein>
    <submittedName>
        <fullName evidence="1">Type II toxin-antitoxin system PemK/MazF family toxin</fullName>
    </submittedName>
</protein>
<dbReference type="InterPro" id="IPR003477">
    <property type="entry name" value="PemK-like"/>
</dbReference>
<sequence length="141" mass="15796">MSWWAAGAGRCERVAWRELARADTSWGTAHAATGHAFGDVVWAWVPFGSRAPGQGKDRPCVVLGTLADRGDLLLVGMTSRDHDADDDHLFLGYGVWDRSGRGSWADVRHLLRIHHSEVRDAEAALDRMQARALRRRLRLRD</sequence>
<evidence type="ECO:0000313" key="2">
    <source>
        <dbReference type="Proteomes" id="UP000481339"/>
    </source>
</evidence>
<dbReference type="GO" id="GO:0003677">
    <property type="term" value="F:DNA binding"/>
    <property type="evidence" value="ECO:0007669"/>
    <property type="project" value="InterPro"/>
</dbReference>
<dbReference type="OrthoDB" id="5184628at2"/>